<proteinExistence type="inferred from homology"/>
<gene>
    <name evidence="8" type="ORF">GCK72_004573</name>
</gene>
<comment type="caution">
    <text evidence="8">The sequence shown here is derived from an EMBL/GenBank/DDBJ whole genome shotgun (WGS) entry which is preliminary data.</text>
</comment>
<dbReference type="PANTHER" id="PTHR24326">
    <property type="entry name" value="HOMEOBOX-LEUCINE ZIPPER PROTEIN"/>
    <property type="match status" value="1"/>
</dbReference>
<evidence type="ECO:0000256" key="5">
    <source>
        <dbReference type="PROSITE-ProRule" id="PRU00108"/>
    </source>
</evidence>
<dbReference type="Pfam" id="PF00046">
    <property type="entry name" value="Homeodomain"/>
    <property type="match status" value="1"/>
</dbReference>
<dbReference type="InterPro" id="IPR045224">
    <property type="entry name" value="HDZip_class_I_plant"/>
</dbReference>
<evidence type="ECO:0000256" key="4">
    <source>
        <dbReference type="ARBA" id="ARBA00025748"/>
    </source>
</evidence>
<reference evidence="8 9" key="1">
    <citation type="submission" date="2019-12" db="EMBL/GenBank/DDBJ databases">
        <title>Chromosome-level assembly of the Caenorhabditis remanei genome.</title>
        <authorList>
            <person name="Teterina A.A."/>
            <person name="Willis J.H."/>
            <person name="Phillips P.C."/>
        </authorList>
    </citation>
    <scope>NUCLEOTIDE SEQUENCE [LARGE SCALE GENOMIC DNA]</scope>
    <source>
        <strain evidence="8 9">PX506</strain>
        <tissue evidence="8">Whole organism</tissue>
    </source>
</reference>
<dbReference type="CTD" id="9802902"/>
<dbReference type="EMBL" id="WUAV01000002">
    <property type="protein sequence ID" value="KAF1764624.1"/>
    <property type="molecule type" value="Genomic_DNA"/>
</dbReference>
<dbReference type="GO" id="GO:0003700">
    <property type="term" value="F:DNA-binding transcription factor activity"/>
    <property type="evidence" value="ECO:0007669"/>
    <property type="project" value="InterPro"/>
</dbReference>
<dbReference type="Gene3D" id="1.10.10.60">
    <property type="entry name" value="Homeodomain-like"/>
    <property type="match status" value="1"/>
</dbReference>
<keyword evidence="5 6" id="KW-0371">Homeobox</keyword>
<dbReference type="Proteomes" id="UP000483820">
    <property type="component" value="Chromosome II"/>
</dbReference>
<dbReference type="GO" id="GO:0005634">
    <property type="term" value="C:nucleus"/>
    <property type="evidence" value="ECO:0007669"/>
    <property type="project" value="UniProtKB-SubCell"/>
</dbReference>
<dbReference type="CDD" id="cd00086">
    <property type="entry name" value="homeodomain"/>
    <property type="match status" value="1"/>
</dbReference>
<feature type="DNA-binding region" description="Homeobox" evidence="5">
    <location>
        <begin position="186"/>
        <end position="245"/>
    </location>
</feature>
<sequence>MVNFYYDPFSYILDTEYTGQRNSSNGTGILEHSRVQPTVFSNYIPYGNSCHQNVPCQQTYFNSSNGYAQHINSHQNYQHPNYFPDLQPLALHYQPYQPQFKASRLFTTEQIFAMEQKFKVDCFISPEEAIAFGEMIGLTKSQILSCTYQNSYRHPQHILTQFPSSQSSFPNYQQPHYQPYQPPLPVQKKRTVFTVDQLTLLEEAFQKNDKITPEEMRTLMKQTGLSNAQIRTWFNNRRQRKKQENGRKLIIQSVKDKFSF</sequence>
<name>A0A6A5HCQ1_CAERE</name>
<dbReference type="PANTHER" id="PTHR24326:SF606">
    <property type="entry name" value="HOMEOBOX-LEUCINE ZIPPER PROTEIN ATHB-54"/>
    <property type="match status" value="1"/>
</dbReference>
<dbReference type="InterPro" id="IPR009057">
    <property type="entry name" value="Homeodomain-like_sf"/>
</dbReference>
<keyword evidence="2" id="KW-0805">Transcription regulation</keyword>
<dbReference type="GO" id="GO:0045893">
    <property type="term" value="P:positive regulation of DNA-templated transcription"/>
    <property type="evidence" value="ECO:0007669"/>
    <property type="project" value="TreeGrafter"/>
</dbReference>
<keyword evidence="3" id="KW-0804">Transcription</keyword>
<dbReference type="GeneID" id="9802902"/>
<dbReference type="AlphaFoldDB" id="A0A6A5HCQ1"/>
<keyword evidence="5 6" id="KW-0539">Nucleus</keyword>
<dbReference type="PROSITE" id="PS50071">
    <property type="entry name" value="HOMEOBOX_2"/>
    <property type="match status" value="1"/>
</dbReference>
<dbReference type="KEGG" id="crq:GCK72_004573"/>
<evidence type="ECO:0000256" key="6">
    <source>
        <dbReference type="RuleBase" id="RU000682"/>
    </source>
</evidence>
<evidence type="ECO:0000259" key="7">
    <source>
        <dbReference type="PROSITE" id="PS50071"/>
    </source>
</evidence>
<dbReference type="SMART" id="SM00389">
    <property type="entry name" value="HOX"/>
    <property type="match status" value="1"/>
</dbReference>
<dbReference type="GO" id="GO:0043565">
    <property type="term" value="F:sequence-specific DNA binding"/>
    <property type="evidence" value="ECO:0007669"/>
    <property type="project" value="TreeGrafter"/>
</dbReference>
<organism evidence="8 9">
    <name type="scientific">Caenorhabditis remanei</name>
    <name type="common">Caenorhabditis vulgaris</name>
    <dbReference type="NCBI Taxonomy" id="31234"/>
    <lineage>
        <taxon>Eukaryota</taxon>
        <taxon>Metazoa</taxon>
        <taxon>Ecdysozoa</taxon>
        <taxon>Nematoda</taxon>
        <taxon>Chromadorea</taxon>
        <taxon>Rhabditida</taxon>
        <taxon>Rhabditina</taxon>
        <taxon>Rhabditomorpha</taxon>
        <taxon>Rhabditoidea</taxon>
        <taxon>Rhabditidae</taxon>
        <taxon>Peloderinae</taxon>
        <taxon>Caenorhabditis</taxon>
    </lineage>
</organism>
<keyword evidence="5 6" id="KW-0238">DNA-binding</keyword>
<protein>
    <recommendedName>
        <fullName evidence="7">Homeobox domain-containing protein</fullName>
    </recommendedName>
</protein>
<evidence type="ECO:0000256" key="2">
    <source>
        <dbReference type="ARBA" id="ARBA00023015"/>
    </source>
</evidence>
<evidence type="ECO:0000256" key="1">
    <source>
        <dbReference type="ARBA" id="ARBA00004123"/>
    </source>
</evidence>
<evidence type="ECO:0000256" key="3">
    <source>
        <dbReference type="ARBA" id="ARBA00023163"/>
    </source>
</evidence>
<evidence type="ECO:0000313" key="8">
    <source>
        <dbReference type="EMBL" id="KAF1764624.1"/>
    </source>
</evidence>
<dbReference type="RefSeq" id="XP_053588961.1">
    <property type="nucleotide sequence ID" value="XM_053724767.1"/>
</dbReference>
<comment type="similarity">
    <text evidence="4">Belongs to the HD-ZIP homeobox family. Class I subfamily.</text>
</comment>
<comment type="subcellular location">
    <subcellularLocation>
        <location evidence="1 5 6">Nucleus</location>
    </subcellularLocation>
</comment>
<accession>A0A6A5HCQ1</accession>
<dbReference type="InterPro" id="IPR001356">
    <property type="entry name" value="HD"/>
</dbReference>
<feature type="domain" description="Homeobox" evidence="7">
    <location>
        <begin position="184"/>
        <end position="244"/>
    </location>
</feature>
<dbReference type="SUPFAM" id="SSF46689">
    <property type="entry name" value="Homeodomain-like"/>
    <property type="match status" value="2"/>
</dbReference>
<evidence type="ECO:0000313" key="9">
    <source>
        <dbReference type="Proteomes" id="UP000483820"/>
    </source>
</evidence>